<feature type="domain" description="Phage-Barnase-EndoU-ColicinE5/D-RelE like nuclease 4" evidence="2">
    <location>
        <begin position="9"/>
        <end position="183"/>
    </location>
</feature>
<proteinExistence type="predicted"/>
<name>A0ABW5S8Y7_9BACL</name>
<feature type="compositionally biased region" description="Basic and acidic residues" evidence="1">
    <location>
        <begin position="215"/>
        <end position="233"/>
    </location>
</feature>
<organism evidence="3 4">
    <name type="scientific">Sporolactobacillus shoreicorticis</name>
    <dbReference type="NCBI Taxonomy" id="1923877"/>
    <lineage>
        <taxon>Bacteria</taxon>
        <taxon>Bacillati</taxon>
        <taxon>Bacillota</taxon>
        <taxon>Bacilli</taxon>
        <taxon>Bacillales</taxon>
        <taxon>Sporolactobacillaceae</taxon>
        <taxon>Sporolactobacillus</taxon>
    </lineage>
</organism>
<dbReference type="InterPro" id="IPR041420">
    <property type="entry name" value="PBECR4"/>
</dbReference>
<reference evidence="4" key="1">
    <citation type="journal article" date="2019" name="Int. J. Syst. Evol. Microbiol.">
        <title>The Global Catalogue of Microorganisms (GCM) 10K type strain sequencing project: providing services to taxonomists for standard genome sequencing and annotation.</title>
        <authorList>
            <consortium name="The Broad Institute Genomics Platform"/>
            <consortium name="The Broad Institute Genome Sequencing Center for Infectious Disease"/>
            <person name="Wu L."/>
            <person name="Ma J."/>
        </authorList>
    </citation>
    <scope>NUCLEOTIDE SEQUENCE [LARGE SCALE GENOMIC DNA]</scope>
    <source>
        <strain evidence="4">TISTR 2466</strain>
    </source>
</reference>
<dbReference type="Proteomes" id="UP001597399">
    <property type="component" value="Unassembled WGS sequence"/>
</dbReference>
<dbReference type="RefSeq" id="WP_253061864.1">
    <property type="nucleotide sequence ID" value="NZ_JAMXWM010000010.1"/>
</dbReference>
<evidence type="ECO:0000256" key="1">
    <source>
        <dbReference type="SAM" id="MobiDB-lite"/>
    </source>
</evidence>
<comment type="caution">
    <text evidence="3">The sequence shown here is derived from an EMBL/GenBank/DDBJ whole genome shotgun (WGS) entry which is preliminary data.</text>
</comment>
<dbReference type="Pfam" id="PF18813">
    <property type="entry name" value="PBECR4"/>
    <property type="match status" value="1"/>
</dbReference>
<evidence type="ECO:0000259" key="2">
    <source>
        <dbReference type="Pfam" id="PF18813"/>
    </source>
</evidence>
<sequence>MEKQRAKDIILDAFQAYKKISDKKTHYVYLRTNEGYREIVLNALGSNFMHLCGVKYIKPGESRPVSGNQFFHLLDINNVSSKGLKIRDDGTTGQKLQVIKHLDKLTSCASLRVIDQTTALLNFSFQAGIRSRKHIFCLALINTNGYYAPYSFLNYTKAFKQLPAGYPVECIYQFNPSNNRLNILSQTELFAKWEAINPYNYRNERNDASPTYLLPERRKGYNHKNNRDRDFER</sequence>
<gene>
    <name evidence="3" type="ORF">ACFSUE_21075</name>
</gene>
<keyword evidence="4" id="KW-1185">Reference proteome</keyword>
<evidence type="ECO:0000313" key="3">
    <source>
        <dbReference type="EMBL" id="MFD2696102.1"/>
    </source>
</evidence>
<accession>A0ABW5S8Y7</accession>
<dbReference type="EMBL" id="JBHUMQ010000057">
    <property type="protein sequence ID" value="MFD2696102.1"/>
    <property type="molecule type" value="Genomic_DNA"/>
</dbReference>
<evidence type="ECO:0000313" key="4">
    <source>
        <dbReference type="Proteomes" id="UP001597399"/>
    </source>
</evidence>
<feature type="region of interest" description="Disordered" evidence="1">
    <location>
        <begin position="212"/>
        <end position="233"/>
    </location>
</feature>
<protein>
    <submittedName>
        <fullName evidence="3">PBECR4 domain-containing protein</fullName>
    </submittedName>
</protein>